<keyword evidence="1" id="KW-0175">Coiled coil</keyword>
<accession>A0A239G7C3</accession>
<dbReference type="Proteomes" id="UP000198407">
    <property type="component" value="Unassembled WGS sequence"/>
</dbReference>
<dbReference type="Pfam" id="PF11855">
    <property type="entry name" value="DUF3375"/>
    <property type="match status" value="1"/>
</dbReference>
<dbReference type="RefSeq" id="WP_084702588.1">
    <property type="nucleotide sequence ID" value="NZ_FZOL01000012.1"/>
</dbReference>
<dbReference type="STRING" id="1215104.GCA_000730585_04363"/>
<keyword evidence="3" id="KW-1185">Reference proteome</keyword>
<feature type="coiled-coil region" evidence="1">
    <location>
        <begin position="144"/>
        <end position="171"/>
    </location>
</feature>
<organism evidence="2 3">
    <name type="scientific">Pseudomonas japonica</name>
    <dbReference type="NCBI Taxonomy" id="256466"/>
    <lineage>
        <taxon>Bacteria</taxon>
        <taxon>Pseudomonadati</taxon>
        <taxon>Pseudomonadota</taxon>
        <taxon>Gammaproteobacteria</taxon>
        <taxon>Pseudomonadales</taxon>
        <taxon>Pseudomonadaceae</taxon>
        <taxon>Pseudomonas</taxon>
    </lineage>
</organism>
<name>A0A239G7C3_9PSED</name>
<dbReference type="InterPro" id="IPR021804">
    <property type="entry name" value="DUF3375"/>
</dbReference>
<sequence>MEENLQQRAEHLVGLRTQNPAWLILASPRAPFFLASLRMLLELGHDGVEMSDALRSLADTFANCPDPEFYKIERGAELQQANRELREWIKRRLIVERNGRIYATDFLESAFRFTESLENRVMTSTASRLSVVQREIENLETHLNSDLKSRTLALKRRIKELLAELERAKAGLIPVLDEEKAIEGIKEVYALAMSLLADFRRVEDSWRDADRWLRQSIISERFHRGEVVDNLLNGQEALLNTPEGRVFDSFQQQLWAPLELERMRHRLQNIMRHPAATKALTKTQQVELLRLVPRLLRETELVLQARARSERDVKSFMKTGLVAEHHRVGHLLNEFFSMVVNIDWSRQSVRHLQVPLPPVGTALVKVPVVERLRFKGISGEIVPELDLSRRSADLEEIEEEFWQSFDGLDRDAFIRETLRILAEQQRPLSLVELASLLPPTHDLECFTIWITMAREVGIDVYEDQTAPFDLTDKDDRQWRFHLPFTQLESEKLRDIKWEL</sequence>
<dbReference type="EMBL" id="FZOL01000012">
    <property type="protein sequence ID" value="SNS65009.1"/>
    <property type="molecule type" value="Genomic_DNA"/>
</dbReference>
<proteinExistence type="predicted"/>
<dbReference type="OrthoDB" id="138803at2"/>
<evidence type="ECO:0000256" key="1">
    <source>
        <dbReference type="SAM" id="Coils"/>
    </source>
</evidence>
<evidence type="ECO:0000313" key="2">
    <source>
        <dbReference type="EMBL" id="SNS65009.1"/>
    </source>
</evidence>
<dbReference type="AlphaFoldDB" id="A0A239G7C3"/>
<evidence type="ECO:0000313" key="3">
    <source>
        <dbReference type="Proteomes" id="UP000198407"/>
    </source>
</evidence>
<evidence type="ECO:0008006" key="4">
    <source>
        <dbReference type="Google" id="ProtNLM"/>
    </source>
</evidence>
<reference evidence="3" key="1">
    <citation type="submission" date="2017-06" db="EMBL/GenBank/DDBJ databases">
        <authorList>
            <person name="Varghese N."/>
            <person name="Submissions S."/>
        </authorList>
    </citation>
    <scope>NUCLEOTIDE SEQUENCE [LARGE SCALE GENOMIC DNA]</scope>
    <source>
        <strain evidence="3">DSM 22348</strain>
    </source>
</reference>
<gene>
    <name evidence="2" type="ORF">SAMN05444352_1126</name>
</gene>
<protein>
    <recommendedName>
        <fullName evidence="4">DUF3375 domain-containing protein</fullName>
    </recommendedName>
</protein>